<reference evidence="3" key="2">
    <citation type="submission" date="2015-01" db="EMBL/GenBank/DDBJ databases">
        <title>Evolutionary Origins and Diversification of the Mycorrhizal Mutualists.</title>
        <authorList>
            <consortium name="DOE Joint Genome Institute"/>
            <consortium name="Mycorrhizal Genomics Consortium"/>
            <person name="Kohler A."/>
            <person name="Kuo A."/>
            <person name="Nagy L.G."/>
            <person name="Floudas D."/>
            <person name="Copeland A."/>
            <person name="Barry K.W."/>
            <person name="Cichocki N."/>
            <person name="Veneault-Fourrey C."/>
            <person name="LaButti K."/>
            <person name="Lindquist E.A."/>
            <person name="Lipzen A."/>
            <person name="Lundell T."/>
            <person name="Morin E."/>
            <person name="Murat C."/>
            <person name="Riley R."/>
            <person name="Ohm R."/>
            <person name="Sun H."/>
            <person name="Tunlid A."/>
            <person name="Henrissat B."/>
            <person name="Grigoriev I.V."/>
            <person name="Hibbett D.S."/>
            <person name="Martin F."/>
        </authorList>
    </citation>
    <scope>NUCLEOTIDE SEQUENCE [LARGE SCALE GENOMIC DNA]</scope>
    <source>
        <strain evidence="3">MUT 4182</strain>
    </source>
</reference>
<protein>
    <submittedName>
        <fullName evidence="2">Uncharacterized protein</fullName>
    </submittedName>
</protein>
<feature type="compositionally biased region" description="Basic residues" evidence="1">
    <location>
        <begin position="118"/>
        <end position="128"/>
    </location>
</feature>
<dbReference type="Proteomes" id="UP000054248">
    <property type="component" value="Unassembled WGS sequence"/>
</dbReference>
<gene>
    <name evidence="2" type="ORF">M407DRAFT_241019</name>
</gene>
<feature type="compositionally biased region" description="Polar residues" evidence="1">
    <location>
        <begin position="108"/>
        <end position="117"/>
    </location>
</feature>
<accession>A0A0C3MJ11</accession>
<reference evidence="2 3" key="1">
    <citation type="submission" date="2014-04" db="EMBL/GenBank/DDBJ databases">
        <authorList>
            <consortium name="DOE Joint Genome Institute"/>
            <person name="Kuo A."/>
            <person name="Girlanda M."/>
            <person name="Perotto S."/>
            <person name="Kohler A."/>
            <person name="Nagy L.G."/>
            <person name="Floudas D."/>
            <person name="Copeland A."/>
            <person name="Barry K.W."/>
            <person name="Cichocki N."/>
            <person name="Veneault-Fourrey C."/>
            <person name="LaButti K."/>
            <person name="Lindquist E.A."/>
            <person name="Lipzen A."/>
            <person name="Lundell T."/>
            <person name="Morin E."/>
            <person name="Murat C."/>
            <person name="Sun H."/>
            <person name="Tunlid A."/>
            <person name="Henrissat B."/>
            <person name="Grigoriev I.V."/>
            <person name="Hibbett D.S."/>
            <person name="Martin F."/>
            <person name="Nordberg H.P."/>
            <person name="Cantor M.N."/>
            <person name="Hua S.X."/>
        </authorList>
    </citation>
    <scope>NUCLEOTIDE SEQUENCE [LARGE SCALE GENOMIC DNA]</scope>
    <source>
        <strain evidence="2 3">MUT 4182</strain>
    </source>
</reference>
<feature type="compositionally biased region" description="Polar residues" evidence="1">
    <location>
        <begin position="19"/>
        <end position="35"/>
    </location>
</feature>
<dbReference type="HOGENOM" id="CLU_1679253_0_0_1"/>
<evidence type="ECO:0000256" key="1">
    <source>
        <dbReference type="SAM" id="MobiDB-lite"/>
    </source>
</evidence>
<dbReference type="AlphaFoldDB" id="A0A0C3MJ11"/>
<evidence type="ECO:0000313" key="2">
    <source>
        <dbReference type="EMBL" id="KIO33667.1"/>
    </source>
</evidence>
<keyword evidence="3" id="KW-1185">Reference proteome</keyword>
<sequence>MRSSFPSLFLTHHEVAKTPSHSRTIATQGTRTSSGRPLHPSTGASEPRPILGQQPSLARGNPYETASPLPTWTAPVTEPKVSGSPYFPSRESKGQSKLTFGNLPNRASVENQGSQRPRTSHGVRGRRTPVKERAPTPYPEARAGEGDYFQGTPAKSA</sequence>
<organism evidence="2 3">
    <name type="scientific">Tulasnella calospora MUT 4182</name>
    <dbReference type="NCBI Taxonomy" id="1051891"/>
    <lineage>
        <taxon>Eukaryota</taxon>
        <taxon>Fungi</taxon>
        <taxon>Dikarya</taxon>
        <taxon>Basidiomycota</taxon>
        <taxon>Agaricomycotina</taxon>
        <taxon>Agaricomycetes</taxon>
        <taxon>Cantharellales</taxon>
        <taxon>Tulasnellaceae</taxon>
        <taxon>Tulasnella</taxon>
    </lineage>
</organism>
<evidence type="ECO:0000313" key="3">
    <source>
        <dbReference type="Proteomes" id="UP000054248"/>
    </source>
</evidence>
<proteinExistence type="predicted"/>
<dbReference type="EMBL" id="KN822947">
    <property type="protein sequence ID" value="KIO33667.1"/>
    <property type="molecule type" value="Genomic_DNA"/>
</dbReference>
<feature type="region of interest" description="Disordered" evidence="1">
    <location>
        <begin position="1"/>
        <end position="157"/>
    </location>
</feature>
<name>A0A0C3MJ11_9AGAM</name>